<reference evidence="2 3" key="1">
    <citation type="submission" date="2015-07" db="EMBL/GenBank/DDBJ databases">
        <title>Whole genome sequencing of Bosea vaviloviae isolated from cave pool.</title>
        <authorList>
            <person name="Tan N.E.H."/>
            <person name="Lee Y.P."/>
            <person name="Gan H.M."/>
            <person name="Barton H."/>
            <person name="Savka M.A."/>
        </authorList>
    </citation>
    <scope>NUCLEOTIDE SEQUENCE [LARGE SCALE GENOMIC DNA]</scope>
    <source>
        <strain evidence="2 3">SD260</strain>
    </source>
</reference>
<evidence type="ECO:0000313" key="3">
    <source>
        <dbReference type="Proteomes" id="UP000037822"/>
    </source>
</evidence>
<evidence type="ECO:0000313" key="2">
    <source>
        <dbReference type="EMBL" id="KPH81986.1"/>
    </source>
</evidence>
<dbReference type="InterPro" id="IPR038162">
    <property type="entry name" value="SoxY_sf"/>
</dbReference>
<dbReference type="InterPro" id="IPR006311">
    <property type="entry name" value="TAT_signal"/>
</dbReference>
<proteinExistence type="predicted"/>
<dbReference type="InterPro" id="IPR016568">
    <property type="entry name" value="Sulphur_oxidation_SoxY"/>
</dbReference>
<feature type="domain" description="Ig-like SoxY" evidence="1">
    <location>
        <begin position="58"/>
        <end position="160"/>
    </location>
</feature>
<sequence>MSSAISPRSRPSEPGLDRRSVLAGATAGLLVAALPARAATEPSPELAQLIARITEGAVPERARITLDIPALVENGNSVDTRILVESAMTEADHVRWIHLIAEKNPFPDMARFHLGPRAGRAEVATTLRLAASQTVTAVAALSGGGFVMTDADIVVTLSACIDGG</sequence>
<keyword evidence="3" id="KW-1185">Reference proteome</keyword>
<dbReference type="Gene3D" id="2.60.40.2470">
    <property type="entry name" value="SoxY domain"/>
    <property type="match status" value="1"/>
</dbReference>
<dbReference type="EMBL" id="LGSZ01000025">
    <property type="protein sequence ID" value="KPH81986.1"/>
    <property type="molecule type" value="Genomic_DNA"/>
</dbReference>
<dbReference type="AlphaFoldDB" id="A0A0N1N331"/>
<dbReference type="Proteomes" id="UP000037822">
    <property type="component" value="Unassembled WGS sequence"/>
</dbReference>
<dbReference type="PATRIC" id="fig|1526658.3.peg.5655"/>
<evidence type="ECO:0000259" key="1">
    <source>
        <dbReference type="Pfam" id="PF13501"/>
    </source>
</evidence>
<accession>A0A0N1N331</accession>
<dbReference type="PROSITE" id="PS51318">
    <property type="entry name" value="TAT"/>
    <property type="match status" value="1"/>
</dbReference>
<protein>
    <recommendedName>
        <fullName evidence="1">Ig-like SoxY domain-containing protein</fullName>
    </recommendedName>
</protein>
<gene>
    <name evidence="2" type="ORF">AE618_06300</name>
</gene>
<dbReference type="OrthoDB" id="9804570at2"/>
<dbReference type="Pfam" id="PF13501">
    <property type="entry name" value="SoxY"/>
    <property type="match status" value="1"/>
</dbReference>
<dbReference type="PIRSF" id="PIRSF010312">
    <property type="entry name" value="Sulphur_oxidation_SoxY"/>
    <property type="match status" value="1"/>
</dbReference>
<organism evidence="2 3">
    <name type="scientific">Bosea vaviloviae</name>
    <dbReference type="NCBI Taxonomy" id="1526658"/>
    <lineage>
        <taxon>Bacteria</taxon>
        <taxon>Pseudomonadati</taxon>
        <taxon>Pseudomonadota</taxon>
        <taxon>Alphaproteobacteria</taxon>
        <taxon>Hyphomicrobiales</taxon>
        <taxon>Boseaceae</taxon>
        <taxon>Bosea</taxon>
    </lineage>
</organism>
<dbReference type="InterPro" id="IPR032711">
    <property type="entry name" value="SoxY"/>
</dbReference>
<dbReference type="RefSeq" id="WP_054208175.1">
    <property type="nucleotide sequence ID" value="NZ_LGSZ01000025.1"/>
</dbReference>
<comment type="caution">
    <text evidence="2">The sequence shown here is derived from an EMBL/GenBank/DDBJ whole genome shotgun (WGS) entry which is preliminary data.</text>
</comment>
<name>A0A0N1N331_9HYPH</name>